<reference evidence="2 3" key="1">
    <citation type="submission" date="2019-04" db="EMBL/GenBank/DDBJ databases">
        <title>An improved genome assembly and genetic linkage map for asparagus bean, Vigna unguiculata ssp. sesquipedialis.</title>
        <authorList>
            <person name="Xia Q."/>
            <person name="Zhang R."/>
            <person name="Dong Y."/>
        </authorList>
    </citation>
    <scope>NUCLEOTIDE SEQUENCE [LARGE SCALE GENOMIC DNA]</scope>
    <source>
        <tissue evidence="2">Leaf</tissue>
    </source>
</reference>
<evidence type="ECO:0000256" key="1">
    <source>
        <dbReference type="SAM" id="MobiDB-lite"/>
    </source>
</evidence>
<organism evidence="2 3">
    <name type="scientific">Vigna unguiculata</name>
    <name type="common">Cowpea</name>
    <dbReference type="NCBI Taxonomy" id="3917"/>
    <lineage>
        <taxon>Eukaryota</taxon>
        <taxon>Viridiplantae</taxon>
        <taxon>Streptophyta</taxon>
        <taxon>Embryophyta</taxon>
        <taxon>Tracheophyta</taxon>
        <taxon>Spermatophyta</taxon>
        <taxon>Magnoliopsida</taxon>
        <taxon>eudicotyledons</taxon>
        <taxon>Gunneridae</taxon>
        <taxon>Pentapetalae</taxon>
        <taxon>rosids</taxon>
        <taxon>fabids</taxon>
        <taxon>Fabales</taxon>
        <taxon>Fabaceae</taxon>
        <taxon>Papilionoideae</taxon>
        <taxon>50 kb inversion clade</taxon>
        <taxon>NPAAA clade</taxon>
        <taxon>indigoferoid/millettioid clade</taxon>
        <taxon>Phaseoleae</taxon>
        <taxon>Vigna</taxon>
    </lineage>
</organism>
<keyword evidence="3" id="KW-1185">Reference proteome</keyword>
<accession>A0A4D6MUT3</accession>
<dbReference type="PANTHER" id="PTHR33144">
    <property type="entry name" value="OS10G0409366 PROTEIN-RELATED"/>
    <property type="match status" value="1"/>
</dbReference>
<feature type="region of interest" description="Disordered" evidence="1">
    <location>
        <begin position="257"/>
        <end position="276"/>
    </location>
</feature>
<proteinExistence type="predicted"/>
<name>A0A4D6MUT3_VIGUN</name>
<dbReference type="Proteomes" id="UP000501690">
    <property type="component" value="Linkage Group LG8"/>
</dbReference>
<gene>
    <name evidence="2" type="ORF">DEO72_LG8g1690</name>
</gene>
<sequence>MGENTEELAKRDVIFRIGKLWREYRCKLWNEFYDPLLSKNDLIKNIPDCVSMDQWALFVEYHLKPSTMDLCNRNKEIRKKQSIPHTGGAMALSRRRDNLKIETSRNIGRAEMWKITHKRKNDTYVNEEAMEIGEKIYELMLNNPDIASDISPNDPVGLIFGKEHPGQVRGLSHGACPTLAFKQSTTRLNGMNFASCSATSKNTDEKFLMMENELTTLKNQMQTLVAYIASRDDVPDHFAAMVAGLVHTLVNEVPDVGSGAPSPIGIRRSSDTEKTS</sequence>
<evidence type="ECO:0000313" key="3">
    <source>
        <dbReference type="Proteomes" id="UP000501690"/>
    </source>
</evidence>
<protein>
    <submittedName>
        <fullName evidence="2">Putative transposase</fullName>
    </submittedName>
</protein>
<dbReference type="PANTHER" id="PTHR33144:SF45">
    <property type="entry name" value="TRANSPOSASE TNP1_EN_SPM-LIKE DOMAIN-CONTAINING PROTEIN"/>
    <property type="match status" value="1"/>
</dbReference>
<evidence type="ECO:0000313" key="2">
    <source>
        <dbReference type="EMBL" id="QCE03665.1"/>
    </source>
</evidence>
<dbReference type="Pfam" id="PF03004">
    <property type="entry name" value="Transposase_24"/>
    <property type="match status" value="1"/>
</dbReference>
<dbReference type="AlphaFoldDB" id="A0A4D6MUT3"/>
<dbReference type="EMBL" id="CP039352">
    <property type="protein sequence ID" value="QCE03665.1"/>
    <property type="molecule type" value="Genomic_DNA"/>
</dbReference>
<dbReference type="InterPro" id="IPR004252">
    <property type="entry name" value="Probable_transposase_24"/>
</dbReference>